<gene>
    <name evidence="3" type="ORF">CP500_004350</name>
</gene>
<dbReference type="OrthoDB" id="583131at2"/>
<dbReference type="EMBL" id="NXIB02000015">
    <property type="protein sequence ID" value="PHX56646.1"/>
    <property type="molecule type" value="Genomic_DNA"/>
</dbReference>
<accession>A0A2G4F4H2</accession>
<evidence type="ECO:0000313" key="4">
    <source>
        <dbReference type="Proteomes" id="UP000226442"/>
    </source>
</evidence>
<comment type="caution">
    <text evidence="3">The sequence shown here is derived from an EMBL/GenBank/DDBJ whole genome shotgun (WGS) entry which is preliminary data.</text>
</comment>
<dbReference type="AlphaFoldDB" id="A0A2G4F4H2"/>
<evidence type="ECO:0000313" key="3">
    <source>
        <dbReference type="EMBL" id="PHX56646.1"/>
    </source>
</evidence>
<feature type="chain" id="PRO_5013706941" evidence="2">
    <location>
        <begin position="20"/>
        <end position="285"/>
    </location>
</feature>
<proteinExistence type="predicted"/>
<protein>
    <submittedName>
        <fullName evidence="3">Uncharacterized protein</fullName>
    </submittedName>
</protein>
<sequence>MLLAICTISLLGISSQSVAQPSTNTPVPGSIKQSYGDSTKQTPISLSTPQNILTPNDTSAVQQTKKETDWVTIVVSLLSLAVSSVVAYTSSFRQANIQLCFGRNIILFPVTKIDATTSSVTIAGVGFNLPITFYNWSPQGGTIQRIRLVVSKQNHGDFYDMTWTTFVKIGSAGNFEDDNLAQPIAVKGLSSINQVIRFDWITELGGKIFDLQAGNYELRIYGWTKNTEKPSLKYQNSFTLKDEDYQTFKDSVAANLSRAIWVSLDENEKPNQLVSRNTIDRLYSE</sequence>
<feature type="signal peptide" evidence="2">
    <location>
        <begin position="1"/>
        <end position="19"/>
    </location>
</feature>
<evidence type="ECO:0000256" key="1">
    <source>
        <dbReference type="SAM" id="MobiDB-lite"/>
    </source>
</evidence>
<name>A0A2G4F4H2_9CYAN</name>
<keyword evidence="4" id="KW-1185">Reference proteome</keyword>
<dbReference type="RefSeq" id="WP_096832267.1">
    <property type="nucleotide sequence ID" value="NZ_NXIB02000015.1"/>
</dbReference>
<organism evidence="3 4">
    <name type="scientific">Tychonema bourrellyi FEM_GT703</name>
    <dbReference type="NCBI Taxonomy" id="2040638"/>
    <lineage>
        <taxon>Bacteria</taxon>
        <taxon>Bacillati</taxon>
        <taxon>Cyanobacteriota</taxon>
        <taxon>Cyanophyceae</taxon>
        <taxon>Oscillatoriophycideae</taxon>
        <taxon>Oscillatoriales</taxon>
        <taxon>Microcoleaceae</taxon>
        <taxon>Tychonema</taxon>
    </lineage>
</organism>
<reference evidence="3" key="1">
    <citation type="submission" date="2017-10" db="EMBL/GenBank/DDBJ databases">
        <title>Draft genome sequence of the planktic cyanobacteria Tychonema bourrellyi isolated from alpine lentic freshwater.</title>
        <authorList>
            <person name="Tett A."/>
            <person name="Armanini F."/>
            <person name="Asnicar F."/>
            <person name="Boscaini A."/>
            <person name="Pasolli E."/>
            <person name="Zolfo M."/>
            <person name="Donati C."/>
            <person name="Salmaso N."/>
            <person name="Segata N."/>
        </authorList>
    </citation>
    <scope>NUCLEOTIDE SEQUENCE</scope>
    <source>
        <strain evidence="3">FEM_GT703</strain>
    </source>
</reference>
<feature type="region of interest" description="Disordered" evidence="1">
    <location>
        <begin position="18"/>
        <end position="49"/>
    </location>
</feature>
<evidence type="ECO:0000256" key="2">
    <source>
        <dbReference type="SAM" id="SignalP"/>
    </source>
</evidence>
<keyword evidence="2" id="KW-0732">Signal</keyword>
<dbReference type="Proteomes" id="UP000226442">
    <property type="component" value="Unassembled WGS sequence"/>
</dbReference>